<organism evidence="8 10">
    <name type="scientific">Peronospora farinosa</name>
    <dbReference type="NCBI Taxonomy" id="134698"/>
    <lineage>
        <taxon>Eukaryota</taxon>
        <taxon>Sar</taxon>
        <taxon>Stramenopiles</taxon>
        <taxon>Oomycota</taxon>
        <taxon>Peronosporomycetes</taxon>
        <taxon>Peronosporales</taxon>
        <taxon>Peronosporaceae</taxon>
        <taxon>Peronospora</taxon>
    </lineage>
</organism>
<comment type="caution">
    <text evidence="8">The sequence shown here is derived from an EMBL/GenBank/DDBJ whole genome shotgun (WGS) entry which is preliminary data.</text>
</comment>
<dbReference type="Proteomes" id="UP001159659">
    <property type="component" value="Unassembled WGS sequence"/>
</dbReference>
<keyword evidence="2 5" id="KW-0479">Metal-binding</keyword>
<feature type="domain" description="Fe2OG dioxygenase" evidence="6">
    <location>
        <begin position="164"/>
        <end position="266"/>
    </location>
</feature>
<sequence>MVTIQEVDFSSTNAAEQLRIACTGLGFCYVVNHGIPDDLLTQVYKEMQNFFSQPFEEKHKVLANKYMRGYTTMNEETLDPAVQTRGDTKEGYYICRHVPIDSDEMMLPLHGPNIFPDEAKFPTFKRTMEKYYAAMCKLGFEMAKLFAEAAGEKGIFDGPGMFDKPMAALRLLHYAPEKSDVEKGVFGAGAHTDYGLITLLSTDTTGGLQILHEEKWVDVPPREDAFVMNIGDMAERFTNKTFKSTLHRVVNVSGEERYSVPFFFEPNFTCQVECFSSCVSEENPIRYPPTTSGLHLLDKYKQTYASFKAQ</sequence>
<dbReference type="Gene3D" id="2.60.120.330">
    <property type="entry name" value="B-lactam Antibiotic, Isopenicillin N Synthase, Chain"/>
    <property type="match status" value="1"/>
</dbReference>
<gene>
    <name evidence="7" type="ORF">PFR001_LOCUS6214</name>
    <name evidence="8" type="ORF">PFR002_LOCUS5978</name>
</gene>
<evidence type="ECO:0000256" key="1">
    <source>
        <dbReference type="ARBA" id="ARBA00008056"/>
    </source>
</evidence>
<evidence type="ECO:0000313" key="10">
    <source>
        <dbReference type="Proteomes" id="UP001159659"/>
    </source>
</evidence>
<evidence type="ECO:0000259" key="6">
    <source>
        <dbReference type="PROSITE" id="PS51471"/>
    </source>
</evidence>
<dbReference type="PANTHER" id="PTHR10209">
    <property type="entry name" value="OXIDOREDUCTASE, 2OG-FE II OXYGENASE FAMILY PROTEIN"/>
    <property type="match status" value="1"/>
</dbReference>
<name>A0AAV0TYF9_9STRA</name>
<evidence type="ECO:0000256" key="2">
    <source>
        <dbReference type="ARBA" id="ARBA00022723"/>
    </source>
</evidence>
<dbReference type="Pfam" id="PF14226">
    <property type="entry name" value="DIOX_N"/>
    <property type="match status" value="1"/>
</dbReference>
<proteinExistence type="inferred from homology"/>
<evidence type="ECO:0000313" key="8">
    <source>
        <dbReference type="EMBL" id="CAI5729213.1"/>
    </source>
</evidence>
<dbReference type="PROSITE" id="PS51471">
    <property type="entry name" value="FE2OG_OXY"/>
    <property type="match status" value="1"/>
</dbReference>
<protein>
    <recommendedName>
        <fullName evidence="6">Fe2OG dioxygenase domain-containing protein</fullName>
    </recommendedName>
</protein>
<reference evidence="7 9" key="1">
    <citation type="submission" date="2021-11" db="EMBL/GenBank/DDBJ databases">
        <authorList>
            <person name="Islam A."/>
            <person name="Islam S."/>
            <person name="Flora M.S."/>
            <person name="Rahman M."/>
            <person name="Ziaur R.M."/>
            <person name="Epstein J.H."/>
            <person name="Hassan M."/>
            <person name="Klassen M."/>
            <person name="Woodard K."/>
            <person name="Webb A."/>
            <person name="Webby R.J."/>
            <person name="El Zowalaty M.E."/>
        </authorList>
    </citation>
    <scope>NUCLEOTIDE SEQUENCE [LARGE SCALE GENOMIC DNA]</scope>
    <source>
        <strain evidence="7">Pf1</strain>
    </source>
</reference>
<evidence type="ECO:0000313" key="7">
    <source>
        <dbReference type="EMBL" id="CAH0490916.1"/>
    </source>
</evidence>
<evidence type="ECO:0000256" key="3">
    <source>
        <dbReference type="ARBA" id="ARBA00023002"/>
    </source>
</evidence>
<dbReference type="InterPro" id="IPR044861">
    <property type="entry name" value="IPNS-like_FE2OG_OXY"/>
</dbReference>
<accession>A0AAV0TYF9</accession>
<evidence type="ECO:0000256" key="5">
    <source>
        <dbReference type="RuleBase" id="RU003682"/>
    </source>
</evidence>
<dbReference type="Pfam" id="PF03171">
    <property type="entry name" value="2OG-FeII_Oxy"/>
    <property type="match status" value="1"/>
</dbReference>
<keyword evidence="3 5" id="KW-0560">Oxidoreductase</keyword>
<dbReference type="EMBL" id="CANTFK010000825">
    <property type="protein sequence ID" value="CAI5729213.1"/>
    <property type="molecule type" value="Genomic_DNA"/>
</dbReference>
<dbReference type="PRINTS" id="PR00682">
    <property type="entry name" value="IPNSYNTHASE"/>
</dbReference>
<dbReference type="InterPro" id="IPR005123">
    <property type="entry name" value="Oxoglu/Fe-dep_dioxygenase_dom"/>
</dbReference>
<reference evidence="8" key="2">
    <citation type="submission" date="2022-12" db="EMBL/GenBank/DDBJ databases">
        <authorList>
            <person name="Webb A."/>
        </authorList>
    </citation>
    <scope>NUCLEOTIDE SEQUENCE</scope>
    <source>
        <strain evidence="8">Pf2</strain>
    </source>
</reference>
<dbReference type="InterPro" id="IPR027443">
    <property type="entry name" value="IPNS-like_sf"/>
</dbReference>
<comment type="similarity">
    <text evidence="1 5">Belongs to the iron/ascorbate-dependent oxidoreductase family.</text>
</comment>
<dbReference type="FunFam" id="2.60.120.330:FF:000006">
    <property type="entry name" value="2-oxoglutarate-Fe(II) type oxidoreductase hxnY"/>
    <property type="match status" value="1"/>
</dbReference>
<dbReference type="SUPFAM" id="SSF51197">
    <property type="entry name" value="Clavaminate synthase-like"/>
    <property type="match status" value="1"/>
</dbReference>
<dbReference type="EMBL" id="CAKLBC010001311">
    <property type="protein sequence ID" value="CAH0490916.1"/>
    <property type="molecule type" value="Genomic_DNA"/>
</dbReference>
<keyword evidence="4 5" id="KW-0408">Iron</keyword>
<evidence type="ECO:0000313" key="9">
    <source>
        <dbReference type="Proteomes" id="UP001157938"/>
    </source>
</evidence>
<dbReference type="GO" id="GO:0046872">
    <property type="term" value="F:metal ion binding"/>
    <property type="evidence" value="ECO:0007669"/>
    <property type="project" value="UniProtKB-KW"/>
</dbReference>
<dbReference type="AlphaFoldDB" id="A0AAV0TYF9"/>
<dbReference type="GO" id="GO:0016491">
    <property type="term" value="F:oxidoreductase activity"/>
    <property type="evidence" value="ECO:0007669"/>
    <property type="project" value="UniProtKB-KW"/>
</dbReference>
<evidence type="ECO:0000256" key="4">
    <source>
        <dbReference type="ARBA" id="ARBA00023004"/>
    </source>
</evidence>
<dbReference type="InterPro" id="IPR026992">
    <property type="entry name" value="DIOX_N"/>
</dbReference>
<dbReference type="Proteomes" id="UP001157938">
    <property type="component" value="Unassembled WGS sequence"/>
</dbReference>
<keyword evidence="9" id="KW-1185">Reference proteome</keyword>
<dbReference type="PANTHER" id="PTHR10209:SF867">
    <property type="entry name" value="2-OXOGLUTARATE (2OG) AND FE(II)-DEPENDENT OXYGENASE SUPERFAMILY PROTEIN"/>
    <property type="match status" value="1"/>
</dbReference>